<dbReference type="GO" id="GO:0005886">
    <property type="term" value="C:plasma membrane"/>
    <property type="evidence" value="ECO:0007669"/>
    <property type="project" value="UniProtKB-SubCell"/>
</dbReference>
<keyword evidence="5 7" id="KW-1133">Transmembrane helix</keyword>
<dbReference type="OrthoDB" id="9778910at2"/>
<feature type="domain" description="ABC transmembrane type-1" evidence="8">
    <location>
        <begin position="100"/>
        <end position="306"/>
    </location>
</feature>
<evidence type="ECO:0000256" key="2">
    <source>
        <dbReference type="ARBA" id="ARBA00022448"/>
    </source>
</evidence>
<dbReference type="PROSITE" id="PS50928">
    <property type="entry name" value="ABC_TM1"/>
    <property type="match status" value="1"/>
</dbReference>
<dbReference type="CDD" id="cd06261">
    <property type="entry name" value="TM_PBP2"/>
    <property type="match status" value="1"/>
</dbReference>
<evidence type="ECO:0000256" key="3">
    <source>
        <dbReference type="ARBA" id="ARBA00022475"/>
    </source>
</evidence>
<keyword evidence="6 7" id="KW-0472">Membrane</keyword>
<comment type="similarity">
    <text evidence="7">Belongs to the binding-protein-dependent transport system permease family.</text>
</comment>
<keyword evidence="3" id="KW-1003">Cell membrane</keyword>
<dbReference type="Pfam" id="PF19300">
    <property type="entry name" value="BPD_transp_1_N"/>
    <property type="match status" value="1"/>
</dbReference>
<keyword evidence="4 7" id="KW-0812">Transmembrane</keyword>
<comment type="subcellular location">
    <subcellularLocation>
        <location evidence="1 7">Cell membrane</location>
        <topology evidence="1 7">Multi-pass membrane protein</topology>
    </subcellularLocation>
</comment>
<evidence type="ECO:0000313" key="10">
    <source>
        <dbReference type="Proteomes" id="UP000288607"/>
    </source>
</evidence>
<evidence type="ECO:0000256" key="4">
    <source>
        <dbReference type="ARBA" id="ARBA00022692"/>
    </source>
</evidence>
<dbReference type="PANTHER" id="PTHR43163">
    <property type="entry name" value="DIPEPTIDE TRANSPORT SYSTEM PERMEASE PROTEIN DPPB-RELATED"/>
    <property type="match status" value="1"/>
</dbReference>
<keyword evidence="2 7" id="KW-0813">Transport</keyword>
<keyword evidence="10" id="KW-1185">Reference proteome</keyword>
<dbReference type="RefSeq" id="WP_126029594.1">
    <property type="nucleotide sequence ID" value="NZ_QXGJ01000002.1"/>
</dbReference>
<proteinExistence type="inferred from homology"/>
<feature type="transmembrane region" description="Helical" evidence="7">
    <location>
        <begin position="182"/>
        <end position="202"/>
    </location>
</feature>
<dbReference type="InterPro" id="IPR035906">
    <property type="entry name" value="MetI-like_sf"/>
</dbReference>
<protein>
    <submittedName>
        <fullName evidence="9">ABC transporter permease</fullName>
    </submittedName>
</protein>
<feature type="transmembrane region" description="Helical" evidence="7">
    <location>
        <begin position="136"/>
        <end position="162"/>
    </location>
</feature>
<dbReference type="AlphaFoldDB" id="A0A430FH97"/>
<dbReference type="Pfam" id="PF00528">
    <property type="entry name" value="BPD_transp_1"/>
    <property type="match status" value="1"/>
</dbReference>
<name>A0A430FH97_9BIFI</name>
<dbReference type="InterPro" id="IPR000515">
    <property type="entry name" value="MetI-like"/>
</dbReference>
<feature type="transmembrane region" description="Helical" evidence="7">
    <location>
        <begin position="287"/>
        <end position="309"/>
    </location>
</feature>
<feature type="transmembrane region" description="Helical" evidence="7">
    <location>
        <begin position="102"/>
        <end position="124"/>
    </location>
</feature>
<reference evidence="9 10" key="1">
    <citation type="submission" date="2018-09" db="EMBL/GenBank/DDBJ databases">
        <title>Characterization of the phylogenetic diversity of five novel species belonging to the genus Bifidobacterium.</title>
        <authorList>
            <person name="Lugli G.A."/>
            <person name="Duranti S."/>
            <person name="Milani C."/>
        </authorList>
    </citation>
    <scope>NUCLEOTIDE SEQUENCE [LARGE SCALE GENOMIC DNA]</scope>
    <source>
        <strain evidence="9 10">2028B</strain>
    </source>
</reference>
<dbReference type="GO" id="GO:0055085">
    <property type="term" value="P:transmembrane transport"/>
    <property type="evidence" value="ECO:0007669"/>
    <property type="project" value="InterPro"/>
</dbReference>
<evidence type="ECO:0000256" key="1">
    <source>
        <dbReference type="ARBA" id="ARBA00004651"/>
    </source>
</evidence>
<organism evidence="9 10">
    <name type="scientific">Bifidobacterium callimiconis</name>
    <dbReference type="NCBI Taxonomy" id="2306973"/>
    <lineage>
        <taxon>Bacteria</taxon>
        <taxon>Bacillati</taxon>
        <taxon>Actinomycetota</taxon>
        <taxon>Actinomycetes</taxon>
        <taxon>Bifidobacteriales</taxon>
        <taxon>Bifidobacteriaceae</taxon>
        <taxon>Bifidobacterium</taxon>
    </lineage>
</organism>
<evidence type="ECO:0000256" key="5">
    <source>
        <dbReference type="ARBA" id="ARBA00022989"/>
    </source>
</evidence>
<dbReference type="InterPro" id="IPR045621">
    <property type="entry name" value="BPD_transp_1_N"/>
</dbReference>
<dbReference type="SUPFAM" id="SSF161098">
    <property type="entry name" value="MetI-like"/>
    <property type="match status" value="1"/>
</dbReference>
<feature type="transmembrane region" description="Helical" evidence="7">
    <location>
        <begin position="12"/>
        <end position="32"/>
    </location>
</feature>
<evidence type="ECO:0000259" key="8">
    <source>
        <dbReference type="PROSITE" id="PS50928"/>
    </source>
</evidence>
<dbReference type="Gene3D" id="1.10.3720.10">
    <property type="entry name" value="MetI-like"/>
    <property type="match status" value="1"/>
</dbReference>
<gene>
    <name evidence="9" type="ORF">D2E23_0685</name>
</gene>
<evidence type="ECO:0000313" key="9">
    <source>
        <dbReference type="EMBL" id="RSX52078.1"/>
    </source>
</evidence>
<dbReference type="PANTHER" id="PTHR43163:SF6">
    <property type="entry name" value="DIPEPTIDE TRANSPORT SYSTEM PERMEASE PROTEIN DPPB-RELATED"/>
    <property type="match status" value="1"/>
</dbReference>
<dbReference type="Proteomes" id="UP000288607">
    <property type="component" value="Unassembled WGS sequence"/>
</dbReference>
<accession>A0A430FH97</accession>
<comment type="caution">
    <text evidence="9">The sequence shown here is derived from an EMBL/GenBank/DDBJ whole genome shotgun (WGS) entry which is preliminary data.</text>
</comment>
<dbReference type="EMBL" id="QXGJ01000002">
    <property type="protein sequence ID" value="RSX52078.1"/>
    <property type="molecule type" value="Genomic_DNA"/>
</dbReference>
<evidence type="ECO:0000256" key="7">
    <source>
        <dbReference type="RuleBase" id="RU363032"/>
    </source>
</evidence>
<evidence type="ECO:0000256" key="6">
    <source>
        <dbReference type="ARBA" id="ARBA00023136"/>
    </source>
</evidence>
<sequence length="317" mass="33788">MTSKSRYRFIVTRLLTLIPLILGILLVTTLLLDLTPGDPARLVTGPRASDNDVAHVRSQMGLDKPFLIRYIDYVFNVVRGDFGTSFKTGKAVGAQIAQQLPITLSIAVGGIVVALLLSVVLAMLSVQKPDGIADQIVRILCVVGIGLPSFWIAIMLISYVALPTRAFPVAGIGTDMVTHVRAMILPILTVAISLTAPMTRSLRATLLDVRNSDYVLAARTLGFKGWGLTGGFILRNAAGPLVVVAASQAGYALFGTTVVEVAFSLPGIGQGLVTAASQRDFPLVQGYTFVFAIAIVVIYLIADVITSLIDPRVRIES</sequence>